<sequence>MRFSTPLMCVSGALATSSGDVEARQSCAKLHIFGAREWNVPQGFGSEQPLIEAIQGAYPGATSEAIVYPASPRGDNYPSSVTAGIKAVVDQVGAYVAKCPDSAVVMVGYSEGSQIIDDAFCGGPDGNSMAETAAPVPADVGARVKALVFMGDPRNIPGLPYNIGSSTGGGVSFLPPLFFVPLPCYVRDADGWMNSSSPNDLQTSRAPSIRTGLGRTATPRTRTAPMAIMCGITSST</sequence>
<dbReference type="Proteomes" id="UP001497700">
    <property type="component" value="Unassembled WGS sequence"/>
</dbReference>
<comment type="caution">
    <text evidence="1">The sequence shown here is derived from an EMBL/GenBank/DDBJ whole genome shotgun (WGS) entry which is preliminary data.</text>
</comment>
<evidence type="ECO:0000313" key="1">
    <source>
        <dbReference type="EMBL" id="KAI4869475.1"/>
    </source>
</evidence>
<name>A0ACB9ZE24_9PEZI</name>
<protein>
    <submittedName>
        <fullName evidence="1">Cutinase-domain-containing protein</fullName>
    </submittedName>
</protein>
<dbReference type="EMBL" id="MU393430">
    <property type="protein sequence ID" value="KAI4869475.1"/>
    <property type="molecule type" value="Genomic_DNA"/>
</dbReference>
<organism evidence="1 2">
    <name type="scientific">Hypoxylon rubiginosum</name>
    <dbReference type="NCBI Taxonomy" id="110542"/>
    <lineage>
        <taxon>Eukaryota</taxon>
        <taxon>Fungi</taxon>
        <taxon>Dikarya</taxon>
        <taxon>Ascomycota</taxon>
        <taxon>Pezizomycotina</taxon>
        <taxon>Sordariomycetes</taxon>
        <taxon>Xylariomycetidae</taxon>
        <taxon>Xylariales</taxon>
        <taxon>Hypoxylaceae</taxon>
        <taxon>Hypoxylon</taxon>
    </lineage>
</organism>
<evidence type="ECO:0000313" key="2">
    <source>
        <dbReference type="Proteomes" id="UP001497700"/>
    </source>
</evidence>
<keyword evidence="2" id="KW-1185">Reference proteome</keyword>
<proteinExistence type="predicted"/>
<gene>
    <name evidence="1" type="ORF">F4820DRAFT_406689</name>
</gene>
<accession>A0ACB9ZE24</accession>
<reference evidence="1 2" key="1">
    <citation type="journal article" date="2022" name="New Phytol.">
        <title>Ecological generalism drives hyperdiversity of secondary metabolite gene clusters in xylarialean endophytes.</title>
        <authorList>
            <person name="Franco M.E.E."/>
            <person name="Wisecaver J.H."/>
            <person name="Arnold A.E."/>
            <person name="Ju Y.M."/>
            <person name="Slot J.C."/>
            <person name="Ahrendt S."/>
            <person name="Moore L.P."/>
            <person name="Eastman K.E."/>
            <person name="Scott K."/>
            <person name="Konkel Z."/>
            <person name="Mondo S.J."/>
            <person name="Kuo A."/>
            <person name="Hayes R.D."/>
            <person name="Haridas S."/>
            <person name="Andreopoulos B."/>
            <person name="Riley R."/>
            <person name="LaButti K."/>
            <person name="Pangilinan J."/>
            <person name="Lipzen A."/>
            <person name="Amirebrahimi M."/>
            <person name="Yan J."/>
            <person name="Adam C."/>
            <person name="Keymanesh K."/>
            <person name="Ng V."/>
            <person name="Louie K."/>
            <person name="Northen T."/>
            <person name="Drula E."/>
            <person name="Henrissat B."/>
            <person name="Hsieh H.M."/>
            <person name="Youens-Clark K."/>
            <person name="Lutzoni F."/>
            <person name="Miadlikowska J."/>
            <person name="Eastwood D.C."/>
            <person name="Hamelin R.C."/>
            <person name="Grigoriev I.V."/>
            <person name="U'Ren J.M."/>
        </authorList>
    </citation>
    <scope>NUCLEOTIDE SEQUENCE [LARGE SCALE GENOMIC DNA]</scope>
    <source>
        <strain evidence="1 2">CBS 119005</strain>
    </source>
</reference>